<evidence type="ECO:0000313" key="6">
    <source>
        <dbReference type="Proteomes" id="UP000828390"/>
    </source>
</evidence>
<dbReference type="PROSITE" id="PS50853">
    <property type="entry name" value="FN3"/>
    <property type="match status" value="1"/>
</dbReference>
<dbReference type="PANTHER" id="PTHR13817">
    <property type="entry name" value="TITIN"/>
    <property type="match status" value="1"/>
</dbReference>
<protein>
    <recommendedName>
        <fullName evidence="4">Fibronectin type-III domain-containing protein</fullName>
    </recommendedName>
</protein>
<evidence type="ECO:0000256" key="1">
    <source>
        <dbReference type="ARBA" id="ARBA00022737"/>
    </source>
</evidence>
<keyword evidence="3" id="KW-0732">Signal</keyword>
<feature type="chain" id="PRO_5039021475" description="Fibronectin type-III domain-containing protein" evidence="3">
    <location>
        <begin position="24"/>
        <end position="637"/>
    </location>
</feature>
<keyword evidence="1" id="KW-0677">Repeat</keyword>
<dbReference type="InterPro" id="IPR003961">
    <property type="entry name" value="FN3_dom"/>
</dbReference>
<feature type="transmembrane region" description="Helical" evidence="2">
    <location>
        <begin position="559"/>
        <end position="580"/>
    </location>
</feature>
<feature type="signal peptide" evidence="3">
    <location>
        <begin position="1"/>
        <end position="23"/>
    </location>
</feature>
<keyword evidence="2" id="KW-0472">Membrane</keyword>
<evidence type="ECO:0000259" key="4">
    <source>
        <dbReference type="PROSITE" id="PS50853"/>
    </source>
</evidence>
<proteinExistence type="predicted"/>
<dbReference type="EMBL" id="JAIWYP010000016">
    <property type="protein sequence ID" value="KAH3696160.1"/>
    <property type="molecule type" value="Genomic_DNA"/>
</dbReference>
<sequence>MQAASYIIFVGLMLASLLKGLCGSELSCVINYKSWLVPRDINLRWTIKDLDTDASAPDSFHVIANWTSDGFWGIFQNVTPTSCACAYNPALGDCLDFREPFILHVHVMLKNQTTIFEEQWQIDPIDCEKPPAVGEVNVTVLNNHSVNVSVTWSRQLPIPRATEAKYYFMYRKNGLKDWKEVQNNVSRSTTGISTVVVGLSPFTKYEFTVTCRKLNLTGSLYGHPSDIISVNEARTDEAPPSMAPELCRDCFSIVHSDRRLCNVILYWKDIPIEAKNGLIQQFNLEVSNITSSASTFSSKYSVPGNVFRYHVTLPCRQLYTVNLQAGNSAGWSDESSIDINTSDSPISEVIPEVNRDVNSSLSVSWTGPHLVTDTRHAADSRASVYWCFKDASGECDQSSPIVTVPSTHLSLHLSSDHPIGRYRVGVAYDTGGIVWAKCIYYKPEAVTKLSMALTVTSDGMPSRTLLVQWTTPSCGQVEPVYYISEFVLTYCQRSEQDANCTGLGTSVKLSNTLTSYVLEALNQHNIYLITMQSRDRNGVLRMLASANGSCAPDTPDARVAMWIGVAASVLLTLCVGLIVVKRVRIIIERRLKITLPVQWNEQQALITELHSIDRSGSWGNQERRHRDPSPIPYVVDC</sequence>
<dbReference type="Proteomes" id="UP000828390">
    <property type="component" value="Unassembled WGS sequence"/>
</dbReference>
<dbReference type="PANTHER" id="PTHR13817:SF73">
    <property type="entry name" value="FIBRONECTIN TYPE-III DOMAIN-CONTAINING PROTEIN"/>
    <property type="match status" value="1"/>
</dbReference>
<dbReference type="InterPro" id="IPR050964">
    <property type="entry name" value="Striated_Muscle_Regulatory"/>
</dbReference>
<feature type="domain" description="Fibronectin type-III" evidence="4">
    <location>
        <begin position="132"/>
        <end position="238"/>
    </location>
</feature>
<dbReference type="InterPro" id="IPR036116">
    <property type="entry name" value="FN3_sf"/>
</dbReference>
<dbReference type="InterPro" id="IPR013783">
    <property type="entry name" value="Ig-like_fold"/>
</dbReference>
<evidence type="ECO:0000256" key="3">
    <source>
        <dbReference type="SAM" id="SignalP"/>
    </source>
</evidence>
<dbReference type="SUPFAM" id="SSF49265">
    <property type="entry name" value="Fibronectin type III"/>
    <property type="match status" value="2"/>
</dbReference>
<keyword evidence="6" id="KW-1185">Reference proteome</keyword>
<keyword evidence="2" id="KW-1133">Transmembrane helix</keyword>
<dbReference type="AlphaFoldDB" id="A0A9D4BHV8"/>
<reference evidence="5" key="1">
    <citation type="journal article" date="2019" name="bioRxiv">
        <title>The Genome of the Zebra Mussel, Dreissena polymorpha: A Resource for Invasive Species Research.</title>
        <authorList>
            <person name="McCartney M.A."/>
            <person name="Auch B."/>
            <person name="Kono T."/>
            <person name="Mallez S."/>
            <person name="Zhang Y."/>
            <person name="Obille A."/>
            <person name="Becker A."/>
            <person name="Abrahante J.E."/>
            <person name="Garbe J."/>
            <person name="Badalamenti J.P."/>
            <person name="Herman A."/>
            <person name="Mangelson H."/>
            <person name="Liachko I."/>
            <person name="Sullivan S."/>
            <person name="Sone E.D."/>
            <person name="Koren S."/>
            <person name="Silverstein K.A.T."/>
            <person name="Beckman K.B."/>
            <person name="Gohl D.M."/>
        </authorList>
    </citation>
    <scope>NUCLEOTIDE SEQUENCE</scope>
    <source>
        <strain evidence="5">Duluth1</strain>
        <tissue evidence="5">Whole animal</tissue>
    </source>
</reference>
<accession>A0A9D4BHV8</accession>
<organism evidence="5 6">
    <name type="scientific">Dreissena polymorpha</name>
    <name type="common">Zebra mussel</name>
    <name type="synonym">Mytilus polymorpha</name>
    <dbReference type="NCBI Taxonomy" id="45954"/>
    <lineage>
        <taxon>Eukaryota</taxon>
        <taxon>Metazoa</taxon>
        <taxon>Spiralia</taxon>
        <taxon>Lophotrochozoa</taxon>
        <taxon>Mollusca</taxon>
        <taxon>Bivalvia</taxon>
        <taxon>Autobranchia</taxon>
        <taxon>Heteroconchia</taxon>
        <taxon>Euheterodonta</taxon>
        <taxon>Imparidentia</taxon>
        <taxon>Neoheterodontei</taxon>
        <taxon>Myida</taxon>
        <taxon>Dreissenoidea</taxon>
        <taxon>Dreissenidae</taxon>
        <taxon>Dreissena</taxon>
    </lineage>
</organism>
<dbReference type="Gene3D" id="2.60.40.10">
    <property type="entry name" value="Immunoglobulins"/>
    <property type="match status" value="2"/>
</dbReference>
<reference evidence="5" key="2">
    <citation type="submission" date="2020-11" db="EMBL/GenBank/DDBJ databases">
        <authorList>
            <person name="McCartney M.A."/>
            <person name="Auch B."/>
            <person name="Kono T."/>
            <person name="Mallez S."/>
            <person name="Becker A."/>
            <person name="Gohl D.M."/>
            <person name="Silverstein K.A.T."/>
            <person name="Koren S."/>
            <person name="Bechman K.B."/>
            <person name="Herman A."/>
            <person name="Abrahante J.E."/>
            <person name="Garbe J."/>
        </authorList>
    </citation>
    <scope>NUCLEOTIDE SEQUENCE</scope>
    <source>
        <strain evidence="5">Duluth1</strain>
        <tissue evidence="5">Whole animal</tissue>
    </source>
</reference>
<gene>
    <name evidence="5" type="ORF">DPMN_083624</name>
</gene>
<keyword evidence="2" id="KW-0812">Transmembrane</keyword>
<comment type="caution">
    <text evidence="5">The sequence shown here is derived from an EMBL/GenBank/DDBJ whole genome shotgun (WGS) entry which is preliminary data.</text>
</comment>
<evidence type="ECO:0000313" key="5">
    <source>
        <dbReference type="EMBL" id="KAH3696160.1"/>
    </source>
</evidence>
<dbReference type="CDD" id="cd00063">
    <property type="entry name" value="FN3"/>
    <property type="match status" value="1"/>
</dbReference>
<dbReference type="SMART" id="SM00060">
    <property type="entry name" value="FN3"/>
    <property type="match status" value="2"/>
</dbReference>
<evidence type="ECO:0000256" key="2">
    <source>
        <dbReference type="SAM" id="Phobius"/>
    </source>
</evidence>
<name>A0A9D4BHV8_DREPO</name>